<sequence length="228" mass="24475">MLPGIVVVSSCLFVFVGGHVTQPLYAPASTLFNAWPGSAATTYSNGQPVSAAVVHTPHYWYTTYTCPVCPAPPPPKPEPDPEYKDVIEYTKKIGETVCNVGSTLSEIGEIALEDDAEVGAEIIKMLQTEVSQGSKVFAQFAEDTSSSKKPGGRRKRAAKQEGSEALDKVGEVLSKANTVIDAQMKKLSKKARDKISQKHKDGLEKCRADSCKAASKLLAAGSDEDERQ</sequence>
<feature type="chain" id="PRO_5013302402" evidence="2">
    <location>
        <begin position="19"/>
        <end position="228"/>
    </location>
</feature>
<dbReference type="Proteomes" id="UP000198287">
    <property type="component" value="Unassembled WGS sequence"/>
</dbReference>
<dbReference type="EMBL" id="LNIX01000018">
    <property type="protein sequence ID" value="OXA44931.1"/>
    <property type="molecule type" value="Genomic_DNA"/>
</dbReference>
<evidence type="ECO:0000313" key="4">
    <source>
        <dbReference type="Proteomes" id="UP000198287"/>
    </source>
</evidence>
<evidence type="ECO:0000256" key="2">
    <source>
        <dbReference type="SAM" id="SignalP"/>
    </source>
</evidence>
<keyword evidence="4" id="KW-1185">Reference proteome</keyword>
<evidence type="ECO:0000256" key="1">
    <source>
        <dbReference type="SAM" id="MobiDB-lite"/>
    </source>
</evidence>
<gene>
    <name evidence="3" type="ORF">Fcan01_20191</name>
</gene>
<keyword evidence="2" id="KW-0732">Signal</keyword>
<feature type="region of interest" description="Disordered" evidence="1">
    <location>
        <begin position="141"/>
        <end position="163"/>
    </location>
</feature>
<dbReference type="AlphaFoldDB" id="A0A226DJZ6"/>
<accession>A0A226DJZ6</accession>
<feature type="signal peptide" evidence="2">
    <location>
        <begin position="1"/>
        <end position="18"/>
    </location>
</feature>
<proteinExistence type="predicted"/>
<protein>
    <submittedName>
        <fullName evidence="3">Uncharacterized protein</fullName>
    </submittedName>
</protein>
<name>A0A226DJZ6_FOLCA</name>
<comment type="caution">
    <text evidence="3">The sequence shown here is derived from an EMBL/GenBank/DDBJ whole genome shotgun (WGS) entry which is preliminary data.</text>
</comment>
<organism evidence="3 4">
    <name type="scientific">Folsomia candida</name>
    <name type="common">Springtail</name>
    <dbReference type="NCBI Taxonomy" id="158441"/>
    <lineage>
        <taxon>Eukaryota</taxon>
        <taxon>Metazoa</taxon>
        <taxon>Ecdysozoa</taxon>
        <taxon>Arthropoda</taxon>
        <taxon>Hexapoda</taxon>
        <taxon>Collembola</taxon>
        <taxon>Entomobryomorpha</taxon>
        <taxon>Isotomoidea</taxon>
        <taxon>Isotomidae</taxon>
        <taxon>Proisotominae</taxon>
        <taxon>Folsomia</taxon>
    </lineage>
</organism>
<reference evidence="3 4" key="1">
    <citation type="submission" date="2015-12" db="EMBL/GenBank/DDBJ databases">
        <title>The genome of Folsomia candida.</title>
        <authorList>
            <person name="Faddeeva A."/>
            <person name="Derks M.F."/>
            <person name="Anvar Y."/>
            <person name="Smit S."/>
            <person name="Van Straalen N."/>
            <person name="Roelofs D."/>
        </authorList>
    </citation>
    <scope>NUCLEOTIDE SEQUENCE [LARGE SCALE GENOMIC DNA]</scope>
    <source>
        <strain evidence="3 4">VU population</strain>
        <tissue evidence="3">Whole body</tissue>
    </source>
</reference>
<evidence type="ECO:0000313" key="3">
    <source>
        <dbReference type="EMBL" id="OXA44931.1"/>
    </source>
</evidence>